<keyword evidence="1" id="KW-0472">Membrane</keyword>
<evidence type="ECO:0000313" key="2">
    <source>
        <dbReference type="EMBL" id="AKL94342.1"/>
    </source>
</evidence>
<sequence>MREIVHNLKDITDSRELLESKPPAFTILFIYILIALLTIAVVWSYIGEMDVVVKADGVVRPNQRISTINNMVGGKVKEVYLEGGKKDVC</sequence>
<dbReference type="EMBL" id="CP009687">
    <property type="protein sequence ID" value="AKL94342.1"/>
    <property type="molecule type" value="Genomic_DNA"/>
</dbReference>
<evidence type="ECO:0000313" key="3">
    <source>
        <dbReference type="Proteomes" id="UP000035704"/>
    </source>
</evidence>
<dbReference type="PATRIC" id="fig|84022.6.peg.850"/>
<dbReference type="OrthoDB" id="357309at2"/>
<reference evidence="2 3" key="1">
    <citation type="submission" date="2014-10" db="EMBL/GenBank/DDBJ databases">
        <title>Genome sequence of Clostridium aceticum DSM 1496.</title>
        <authorList>
            <person name="Poehlein A."/>
            <person name="Schiel-Bengelsdorf B."/>
            <person name="Gottschalk G."/>
            <person name="Duerre P."/>
            <person name="Daniel R."/>
        </authorList>
    </citation>
    <scope>NUCLEOTIDE SEQUENCE [LARGE SCALE GENOMIC DNA]</scope>
    <source>
        <strain evidence="2 3">DSM 1496</strain>
    </source>
</reference>
<dbReference type="STRING" id="84022.CACET_c08330"/>
<gene>
    <name evidence="2" type="ORF">CACET_c08330</name>
</gene>
<dbReference type="AlphaFoldDB" id="A0A0G3W8V7"/>
<keyword evidence="1" id="KW-0812">Transmembrane</keyword>
<dbReference type="Proteomes" id="UP000035704">
    <property type="component" value="Chromosome"/>
</dbReference>
<keyword evidence="1" id="KW-1133">Transmembrane helix</keyword>
<dbReference type="KEGG" id="cace:CACET_c08330"/>
<protein>
    <submittedName>
        <fullName evidence="2">Uncharacterized protein</fullName>
    </submittedName>
</protein>
<accession>A0A0G3W8V7</accession>
<evidence type="ECO:0000256" key="1">
    <source>
        <dbReference type="SAM" id="Phobius"/>
    </source>
</evidence>
<name>A0A0G3W8V7_9CLOT</name>
<organism evidence="2 3">
    <name type="scientific">Clostridium aceticum</name>
    <dbReference type="NCBI Taxonomy" id="84022"/>
    <lineage>
        <taxon>Bacteria</taxon>
        <taxon>Bacillati</taxon>
        <taxon>Bacillota</taxon>
        <taxon>Clostridia</taxon>
        <taxon>Eubacteriales</taxon>
        <taxon>Clostridiaceae</taxon>
        <taxon>Clostridium</taxon>
    </lineage>
</organism>
<proteinExistence type="predicted"/>
<dbReference type="RefSeq" id="WP_048407529.1">
    <property type="nucleotide sequence ID" value="NZ_CP009687.1"/>
</dbReference>
<keyword evidence="3" id="KW-1185">Reference proteome</keyword>
<feature type="transmembrane region" description="Helical" evidence="1">
    <location>
        <begin position="24"/>
        <end position="46"/>
    </location>
</feature>